<evidence type="ECO:0000259" key="16">
    <source>
        <dbReference type="PROSITE" id="PS50835"/>
    </source>
</evidence>
<dbReference type="InterPro" id="IPR035897">
    <property type="entry name" value="Toll_tir_struct_dom_sf"/>
</dbReference>
<accession>A0A2J7QLB2</accession>
<comment type="similarity">
    <text evidence="1">Belongs to the interleukin-1 receptor family.</text>
</comment>
<dbReference type="InterPro" id="IPR007110">
    <property type="entry name" value="Ig-like_dom"/>
</dbReference>
<keyword evidence="14" id="KW-0472">Membrane</keyword>
<evidence type="ECO:0000256" key="14">
    <source>
        <dbReference type="SAM" id="Phobius"/>
    </source>
</evidence>
<dbReference type="InterPro" id="IPR003598">
    <property type="entry name" value="Ig_sub2"/>
</dbReference>
<keyword evidence="14" id="KW-0812">Transmembrane</keyword>
<evidence type="ECO:0000256" key="8">
    <source>
        <dbReference type="ARBA" id="ARBA00023180"/>
    </source>
</evidence>
<organism evidence="17 18">
    <name type="scientific">Cryptotermes secundus</name>
    <dbReference type="NCBI Taxonomy" id="105785"/>
    <lineage>
        <taxon>Eukaryota</taxon>
        <taxon>Metazoa</taxon>
        <taxon>Ecdysozoa</taxon>
        <taxon>Arthropoda</taxon>
        <taxon>Hexapoda</taxon>
        <taxon>Insecta</taxon>
        <taxon>Pterygota</taxon>
        <taxon>Neoptera</taxon>
        <taxon>Polyneoptera</taxon>
        <taxon>Dictyoptera</taxon>
        <taxon>Blattodea</taxon>
        <taxon>Blattoidea</taxon>
        <taxon>Termitoidae</taxon>
        <taxon>Kalotermitidae</taxon>
        <taxon>Cryptotermitinae</taxon>
        <taxon>Cryptotermes</taxon>
    </lineage>
</organism>
<dbReference type="InterPro" id="IPR000157">
    <property type="entry name" value="TIR_dom"/>
</dbReference>
<evidence type="ECO:0000313" key="17">
    <source>
        <dbReference type="EMBL" id="PNF29370.1"/>
    </source>
</evidence>
<dbReference type="Pfam" id="PF01582">
    <property type="entry name" value="TIR"/>
    <property type="match status" value="1"/>
</dbReference>
<dbReference type="SUPFAM" id="SSF52200">
    <property type="entry name" value="Toll/Interleukin receptor TIR domain"/>
    <property type="match status" value="1"/>
</dbReference>
<dbReference type="SUPFAM" id="SSF48726">
    <property type="entry name" value="Immunoglobulin"/>
    <property type="match status" value="2"/>
</dbReference>
<dbReference type="GO" id="GO:0007165">
    <property type="term" value="P:signal transduction"/>
    <property type="evidence" value="ECO:0007669"/>
    <property type="project" value="InterPro"/>
</dbReference>
<feature type="domain" description="TIR" evidence="15">
    <location>
        <begin position="311"/>
        <end position="440"/>
    </location>
</feature>
<evidence type="ECO:0000256" key="10">
    <source>
        <dbReference type="ARBA" id="ARBA00023319"/>
    </source>
</evidence>
<keyword evidence="6" id="KW-0520">NAD</keyword>
<dbReference type="AlphaFoldDB" id="A0A2J7QLB2"/>
<evidence type="ECO:0000256" key="3">
    <source>
        <dbReference type="ARBA" id="ARBA00022632"/>
    </source>
</evidence>
<proteinExistence type="inferred from homology"/>
<keyword evidence="3" id="KW-1090">Inhibition of host innate immune response by virus</keyword>
<evidence type="ECO:0000313" key="18">
    <source>
        <dbReference type="Proteomes" id="UP000235965"/>
    </source>
</evidence>
<dbReference type="Gene3D" id="3.40.50.10140">
    <property type="entry name" value="Toll/interleukin-1 receptor homology (TIR) domain"/>
    <property type="match status" value="1"/>
</dbReference>
<feature type="domain" description="Ig-like" evidence="16">
    <location>
        <begin position="151"/>
        <end position="254"/>
    </location>
</feature>
<keyword evidence="5" id="KW-0945">Host-virus interaction</keyword>
<dbReference type="InterPro" id="IPR013783">
    <property type="entry name" value="Ig-like_fold"/>
</dbReference>
<evidence type="ECO:0000256" key="11">
    <source>
        <dbReference type="ARBA" id="ARBA00038761"/>
    </source>
</evidence>
<keyword evidence="4" id="KW-0378">Hydrolase</keyword>
<dbReference type="SMART" id="SM00255">
    <property type="entry name" value="TIR"/>
    <property type="match status" value="1"/>
</dbReference>
<comment type="caution">
    <text evidence="17">The sequence shown here is derived from an EMBL/GenBank/DDBJ whole genome shotgun (WGS) entry which is preliminary data.</text>
</comment>
<evidence type="ECO:0000256" key="1">
    <source>
        <dbReference type="ARBA" id="ARBA00009752"/>
    </source>
</evidence>
<dbReference type="InParanoid" id="A0A2J7QLB2"/>
<dbReference type="SMART" id="SM00409">
    <property type="entry name" value="IG"/>
    <property type="match status" value="2"/>
</dbReference>
<feature type="domain" description="Ig-like" evidence="16">
    <location>
        <begin position="71"/>
        <end position="139"/>
    </location>
</feature>
<dbReference type="Proteomes" id="UP000235965">
    <property type="component" value="Unassembled WGS sequence"/>
</dbReference>
<keyword evidence="18" id="KW-1185">Reference proteome</keyword>
<dbReference type="EMBL" id="NEVH01013250">
    <property type="protein sequence ID" value="PNF29370.1"/>
    <property type="molecule type" value="Genomic_DNA"/>
</dbReference>
<evidence type="ECO:0000256" key="9">
    <source>
        <dbReference type="ARBA" id="ARBA00023258"/>
    </source>
</evidence>
<dbReference type="SMART" id="SM00408">
    <property type="entry name" value="IGc2"/>
    <property type="match status" value="2"/>
</dbReference>
<dbReference type="Pfam" id="PF07679">
    <property type="entry name" value="I-set"/>
    <property type="match status" value="1"/>
</dbReference>
<dbReference type="PRINTS" id="PR01537">
    <property type="entry name" value="INTRLKN1R1F"/>
</dbReference>
<dbReference type="InterPro" id="IPR015621">
    <property type="entry name" value="IL-1_rcpt_fam"/>
</dbReference>
<keyword evidence="2" id="KW-0244">Early protein</keyword>
<keyword evidence="10" id="KW-0393">Immunoglobulin domain</keyword>
<dbReference type="PANTHER" id="PTHR11890:SF44">
    <property type="entry name" value="X-LINKED INTERLEUKIN-1 RECEPTOR ACCESSORY PROTEIN-LIKE 2"/>
    <property type="match status" value="1"/>
</dbReference>
<evidence type="ECO:0000256" key="4">
    <source>
        <dbReference type="ARBA" id="ARBA00022801"/>
    </source>
</evidence>
<name>A0A2J7QLB2_9NEOP</name>
<dbReference type="InterPro" id="IPR036179">
    <property type="entry name" value="Ig-like_dom_sf"/>
</dbReference>
<evidence type="ECO:0000256" key="12">
    <source>
        <dbReference type="ARBA" id="ARBA00041012"/>
    </source>
</evidence>
<sequence>MEASRNMNGELFQLPNVFFKIVILIFTYHVMCVENENGFCEINLFEKNKTSLEFTKEINTFDYVVIERYKSLSCCAKGYNTIEWYKDDRIISDGNKNVTFHELREKNQTLISTRVTDMDNGTYTCKVSNGINEIQRKIQLKVMPEIKYMGPALVTYITEPYQYAQIGETARFFCEGFIGYGKKYDSQVTWVMDKTLTFPATPDRRRYAKQVTRDDGLIIGEYLIFKTVTKEDFATYKCTISNGHNPKVFNVTLIEGDSPTVKVLTSYNAAIIIMVVFTCTVVVLITAYTRWHLELCLFWKDRFGKLEDDNKEYDVFVCYDQTDAEFALGVLVHTLENVYHYHCFVYERDSVAGDWIPEIYTMKIRSSRRFLMIISPALAVNSWCTYALYVAIEAMLNLHSKIICVVLQDISWKNFKPASETSDHTLQQVLRVVKKVQWEPAVTERQHLSVLKMCTSQRHMPRALKLSGSNCGNSEESLSSVVLDGSNENIIDSITHKDSEIDLGSKRFWISLRINLPPKRPIDVKAVC</sequence>
<feature type="transmembrane region" description="Helical" evidence="14">
    <location>
        <begin position="370"/>
        <end position="392"/>
    </location>
</feature>
<keyword evidence="5" id="KW-0899">Viral immunoevasion</keyword>
<keyword evidence="5" id="KW-1114">Inhibition of host interferon signaling pathway by virus</keyword>
<protein>
    <recommendedName>
        <fullName evidence="12">Soluble interferon alpha/beta receptor OPG204</fullName>
    </recommendedName>
</protein>
<dbReference type="InterPro" id="IPR013098">
    <property type="entry name" value="Ig_I-set"/>
</dbReference>
<dbReference type="PROSITE" id="PS50104">
    <property type="entry name" value="TIR"/>
    <property type="match status" value="1"/>
</dbReference>
<dbReference type="GO" id="GO:0016787">
    <property type="term" value="F:hydrolase activity"/>
    <property type="evidence" value="ECO:0007669"/>
    <property type="project" value="UniProtKB-KW"/>
</dbReference>
<reference evidence="17 18" key="1">
    <citation type="submission" date="2017-12" db="EMBL/GenBank/DDBJ databases">
        <title>Hemimetabolous genomes reveal molecular basis of termite eusociality.</title>
        <authorList>
            <person name="Harrison M.C."/>
            <person name="Jongepier E."/>
            <person name="Robertson H.M."/>
            <person name="Arning N."/>
            <person name="Bitard-Feildel T."/>
            <person name="Chao H."/>
            <person name="Childers C.P."/>
            <person name="Dinh H."/>
            <person name="Doddapaneni H."/>
            <person name="Dugan S."/>
            <person name="Gowin J."/>
            <person name="Greiner C."/>
            <person name="Han Y."/>
            <person name="Hu H."/>
            <person name="Hughes D.S.T."/>
            <person name="Huylmans A.-K."/>
            <person name="Kemena C."/>
            <person name="Kremer L.P.M."/>
            <person name="Lee S.L."/>
            <person name="Lopez-Ezquerra A."/>
            <person name="Mallet L."/>
            <person name="Monroy-Kuhn J.M."/>
            <person name="Moser A."/>
            <person name="Murali S.C."/>
            <person name="Muzny D.M."/>
            <person name="Otani S."/>
            <person name="Piulachs M.-D."/>
            <person name="Poelchau M."/>
            <person name="Qu J."/>
            <person name="Schaub F."/>
            <person name="Wada-Katsumata A."/>
            <person name="Worley K.C."/>
            <person name="Xie Q."/>
            <person name="Ylla G."/>
            <person name="Poulsen M."/>
            <person name="Gibbs R.A."/>
            <person name="Schal C."/>
            <person name="Richards S."/>
            <person name="Belles X."/>
            <person name="Korb J."/>
            <person name="Bornberg-Bauer E."/>
        </authorList>
    </citation>
    <scope>NUCLEOTIDE SEQUENCE [LARGE SCALE GENOMIC DNA]</scope>
    <source>
        <tissue evidence="17">Whole body</tissue>
    </source>
</reference>
<dbReference type="Gene3D" id="2.60.40.10">
    <property type="entry name" value="Immunoglobulins"/>
    <property type="match status" value="2"/>
</dbReference>
<keyword evidence="14" id="KW-1133">Transmembrane helix</keyword>
<dbReference type="PANTHER" id="PTHR11890">
    <property type="entry name" value="INTERLEUKIN-1 RECEPTOR FAMILY MEMBER"/>
    <property type="match status" value="1"/>
</dbReference>
<evidence type="ECO:0000259" key="15">
    <source>
        <dbReference type="PROSITE" id="PS50104"/>
    </source>
</evidence>
<dbReference type="STRING" id="105785.A0A2J7QLB2"/>
<evidence type="ECO:0000256" key="5">
    <source>
        <dbReference type="ARBA" id="ARBA00022830"/>
    </source>
</evidence>
<feature type="transmembrane region" description="Helical" evidence="14">
    <location>
        <begin position="267"/>
        <end position="288"/>
    </location>
</feature>
<comment type="function">
    <text evidence="13">Counteracts the antiviral effects of host IFN-alpha/beta and key IFN-inducible proteins involved in viral RNA degradation suxh as host OAS1. Acts as a soluble IFN-alpha receptor and thus inhibits the interaction between host IFN-alpha and its receptor.</text>
</comment>
<evidence type="ECO:0000256" key="7">
    <source>
        <dbReference type="ARBA" id="ARBA00023157"/>
    </source>
</evidence>
<keyword evidence="7" id="KW-1015">Disulfide bond</keyword>
<dbReference type="InterPro" id="IPR003599">
    <property type="entry name" value="Ig_sub"/>
</dbReference>
<keyword evidence="8" id="KW-0325">Glycoprotein</keyword>
<dbReference type="OrthoDB" id="6019866at2759"/>
<gene>
    <name evidence="17" type="ORF">B7P43_G07816</name>
</gene>
<evidence type="ECO:0000256" key="6">
    <source>
        <dbReference type="ARBA" id="ARBA00023027"/>
    </source>
</evidence>
<keyword evidence="9" id="KW-0922">Interferon antiviral system evasion</keyword>
<comment type="subunit">
    <text evidence="11">Interacts with host IFNA1.</text>
</comment>
<dbReference type="GO" id="GO:0039502">
    <property type="term" value="P:symbiont-mediated suppression of host type I interferon-mediated signaling pathway"/>
    <property type="evidence" value="ECO:0007669"/>
    <property type="project" value="UniProtKB-KW"/>
</dbReference>
<evidence type="ECO:0000256" key="2">
    <source>
        <dbReference type="ARBA" id="ARBA00022518"/>
    </source>
</evidence>
<dbReference type="PROSITE" id="PS50835">
    <property type="entry name" value="IG_LIKE"/>
    <property type="match status" value="2"/>
</dbReference>
<evidence type="ECO:0000256" key="13">
    <source>
        <dbReference type="ARBA" id="ARBA00045444"/>
    </source>
</evidence>